<dbReference type="InterPro" id="IPR050834">
    <property type="entry name" value="Glycosyltransf_2"/>
</dbReference>
<evidence type="ECO:0000256" key="3">
    <source>
        <dbReference type="ARBA" id="ARBA00022679"/>
    </source>
</evidence>
<dbReference type="EMBL" id="CP005996">
    <property type="protein sequence ID" value="AGS39787.1"/>
    <property type="molecule type" value="Genomic_DNA"/>
</dbReference>
<evidence type="ECO:0000313" key="6">
    <source>
        <dbReference type="Proteomes" id="UP000015380"/>
    </source>
</evidence>
<dbReference type="PATRIC" id="fig|1198232.3.peg.1444"/>
<keyword evidence="2" id="KW-0328">Glycosyltransferase</keyword>
<comment type="similarity">
    <text evidence="1">Belongs to the glycosyltransferase 2 family.</text>
</comment>
<reference evidence="6" key="2">
    <citation type="journal article" date="2016" name="Environ. Microbiol. Rep.">
        <title>Analysis of defence systems and a conjugative IncP-1 plasmid in the marine polyaromatic hydrocarbons-degrading bacterium Cycloclasticus sp. 78-ME.</title>
        <authorList>
            <person name="Yakimov M.M."/>
            <person name="Crisafi F."/>
            <person name="Messina E."/>
            <person name="Smedile F."/>
            <person name="Lopatina A."/>
            <person name="Denaro R."/>
            <person name="Pieper D.H."/>
            <person name="Golyshin P.N."/>
            <person name="Giuliano L."/>
        </authorList>
    </citation>
    <scope>NUCLEOTIDE SEQUENCE [LARGE SCALE GENOMIC DNA]</scope>
    <source>
        <strain evidence="6">78-ME</strain>
    </source>
</reference>
<protein>
    <submittedName>
        <fullName evidence="5">Glycosyltransferase</fullName>
    </submittedName>
</protein>
<sequence>MPVYNTEKYLKEAIDSILSQSYRDFEFLIVDDGSTDGSLDIIQNSANNDPRIKFVSEPNKGICATRNQLTTWASGQYLAWMDSDDICNLTRLERQIEYLKNDTSCNVVGCGSYLLDDDGFKICRWITPQSHDEIDSWHISGNGGAIIFASTMMLKSSVEQAGGFNEQLTGAEDLCLLLRLAEIGKIENISDELYFYRQHIESISHSAKVKIKLDTQTVVDAARERRGLSSFTLPCNDKENSRFDTYIKWGWWALAGKNILTSRKYAKKAILLAPYKVQAWKLLLCSVRGY</sequence>
<dbReference type="GO" id="GO:0016757">
    <property type="term" value="F:glycosyltransferase activity"/>
    <property type="evidence" value="ECO:0007669"/>
    <property type="project" value="UniProtKB-KW"/>
</dbReference>
<dbReference type="InterPro" id="IPR001173">
    <property type="entry name" value="Glyco_trans_2-like"/>
</dbReference>
<proteinExistence type="inferred from homology"/>
<evidence type="ECO:0000256" key="1">
    <source>
        <dbReference type="ARBA" id="ARBA00006739"/>
    </source>
</evidence>
<dbReference type="PANTHER" id="PTHR43685:SF5">
    <property type="entry name" value="GLYCOSYLTRANSFERASE EPSE-RELATED"/>
    <property type="match status" value="1"/>
</dbReference>
<dbReference type="eggNOG" id="COG1216">
    <property type="taxonomic scope" value="Bacteria"/>
</dbReference>
<organism evidence="5 6">
    <name type="scientific">Cycloclasticus zancles 78-ME</name>
    <dbReference type="NCBI Taxonomy" id="1198232"/>
    <lineage>
        <taxon>Bacteria</taxon>
        <taxon>Pseudomonadati</taxon>
        <taxon>Pseudomonadota</taxon>
        <taxon>Gammaproteobacteria</taxon>
        <taxon>Thiotrichales</taxon>
        <taxon>Piscirickettsiaceae</taxon>
        <taxon>Cycloclasticus</taxon>
    </lineage>
</organism>
<reference evidence="5 6" key="1">
    <citation type="submission" date="2013-05" db="EMBL/GenBank/DDBJ databases">
        <title>Between feast and famine: a lifestyle of most important marine PAH-degrading bacterium Cycloclasticus sp. 7ME.</title>
        <authorList>
            <person name="Yakimov M.M."/>
            <person name="Messina E."/>
            <person name="Genovese M."/>
            <person name="Denaro R."/>
            <person name="Crisafi F."/>
            <person name="Russo D."/>
            <person name="Cappello S."/>
            <person name="Santisi S."/>
            <person name="Smedile F."/>
            <person name="Golyshina O.V."/>
            <person name="Tran H."/>
            <person name="Pieper D.H."/>
            <person name="Golyshin P.N."/>
            <person name="Giuliano L."/>
        </authorList>
    </citation>
    <scope>NUCLEOTIDE SEQUENCE [LARGE SCALE GENOMIC DNA]</scope>
    <source>
        <strain evidence="5 6">78-ME</strain>
    </source>
</reference>
<keyword evidence="3 5" id="KW-0808">Transferase</keyword>
<dbReference type="AlphaFoldDB" id="S5TG36"/>
<dbReference type="Gene3D" id="3.90.550.10">
    <property type="entry name" value="Spore Coat Polysaccharide Biosynthesis Protein SpsA, Chain A"/>
    <property type="match status" value="1"/>
</dbReference>
<gene>
    <name evidence="5" type="ORF">CYCME_1459</name>
</gene>
<evidence type="ECO:0000313" key="5">
    <source>
        <dbReference type="EMBL" id="AGS39787.1"/>
    </source>
</evidence>
<dbReference type="PANTHER" id="PTHR43685">
    <property type="entry name" value="GLYCOSYLTRANSFERASE"/>
    <property type="match status" value="1"/>
</dbReference>
<dbReference type="Proteomes" id="UP000015380">
    <property type="component" value="Chromosome"/>
</dbReference>
<accession>S5TG36</accession>
<feature type="domain" description="Glycosyltransferase 2-like" evidence="4">
    <location>
        <begin position="1"/>
        <end position="123"/>
    </location>
</feature>
<name>S5TG36_9GAMM</name>
<dbReference type="CDD" id="cd00761">
    <property type="entry name" value="Glyco_tranf_GTA_type"/>
    <property type="match status" value="1"/>
</dbReference>
<evidence type="ECO:0000256" key="2">
    <source>
        <dbReference type="ARBA" id="ARBA00022676"/>
    </source>
</evidence>
<dbReference type="SUPFAM" id="SSF53448">
    <property type="entry name" value="Nucleotide-diphospho-sugar transferases"/>
    <property type="match status" value="1"/>
</dbReference>
<dbReference type="HOGENOM" id="CLU_025996_0_0_6"/>
<dbReference type="Pfam" id="PF00535">
    <property type="entry name" value="Glycos_transf_2"/>
    <property type="match status" value="1"/>
</dbReference>
<evidence type="ECO:0000259" key="4">
    <source>
        <dbReference type="Pfam" id="PF00535"/>
    </source>
</evidence>
<keyword evidence="6" id="KW-1185">Reference proteome</keyword>
<dbReference type="InterPro" id="IPR029044">
    <property type="entry name" value="Nucleotide-diphossugar_trans"/>
</dbReference>
<dbReference type="KEGG" id="cza:CYCME_1459"/>